<feature type="region of interest" description="Disordered" evidence="1">
    <location>
        <begin position="69"/>
        <end position="92"/>
    </location>
</feature>
<evidence type="ECO:0000313" key="3">
    <source>
        <dbReference type="EMBL" id="SKA73721.1"/>
    </source>
</evidence>
<protein>
    <submittedName>
        <fullName evidence="3">Putative regulatory protein, FmdB family</fullName>
    </submittedName>
</protein>
<dbReference type="Proteomes" id="UP000190460">
    <property type="component" value="Unassembled WGS sequence"/>
</dbReference>
<organism evidence="3 4">
    <name type="scientific">Thiothrix eikelboomii</name>
    <dbReference type="NCBI Taxonomy" id="92487"/>
    <lineage>
        <taxon>Bacteria</taxon>
        <taxon>Pseudomonadati</taxon>
        <taxon>Pseudomonadota</taxon>
        <taxon>Gammaproteobacteria</taxon>
        <taxon>Thiotrichales</taxon>
        <taxon>Thiotrichaceae</taxon>
        <taxon>Thiothrix</taxon>
    </lineage>
</organism>
<dbReference type="RefSeq" id="WP_078921742.1">
    <property type="nucleotide sequence ID" value="NZ_FUYB01000004.1"/>
</dbReference>
<evidence type="ECO:0000259" key="2">
    <source>
        <dbReference type="SMART" id="SM00834"/>
    </source>
</evidence>
<dbReference type="Pfam" id="PF09723">
    <property type="entry name" value="Zn_ribbon_8"/>
    <property type="match status" value="1"/>
</dbReference>
<dbReference type="InterPro" id="IPR013429">
    <property type="entry name" value="Regulatory_FmdB_Zinc_ribbon"/>
</dbReference>
<sequence>MPIYAYQCSSCGHQMEALQKMSDAPLTDCPHCHSASLGKKITAAAFRLGGGGWYETDFKTNNQKNLATKETASAASTPAAPTCGTGTCPACQ</sequence>
<dbReference type="EMBL" id="FUYB01000004">
    <property type="protein sequence ID" value="SKA73721.1"/>
    <property type="molecule type" value="Genomic_DNA"/>
</dbReference>
<dbReference type="NCBIfam" id="TIGR02605">
    <property type="entry name" value="CxxC_CxxC_SSSS"/>
    <property type="match status" value="1"/>
</dbReference>
<dbReference type="AlphaFoldDB" id="A0A1T4WAJ3"/>
<name>A0A1T4WAJ3_9GAMM</name>
<evidence type="ECO:0000256" key="1">
    <source>
        <dbReference type="SAM" id="MobiDB-lite"/>
    </source>
</evidence>
<feature type="domain" description="Putative regulatory protein FmdB zinc ribbon" evidence="2">
    <location>
        <begin position="1"/>
        <end position="42"/>
    </location>
</feature>
<dbReference type="SMART" id="SM00834">
    <property type="entry name" value="CxxC_CXXC_SSSS"/>
    <property type="match status" value="1"/>
</dbReference>
<dbReference type="OrthoDB" id="9813321at2"/>
<dbReference type="PANTHER" id="PTHR34404:SF2">
    <property type="entry name" value="CONSERVED SERINE RICH PROTEIN"/>
    <property type="match status" value="1"/>
</dbReference>
<evidence type="ECO:0000313" key="4">
    <source>
        <dbReference type="Proteomes" id="UP000190460"/>
    </source>
</evidence>
<reference evidence="3 4" key="1">
    <citation type="submission" date="2017-02" db="EMBL/GenBank/DDBJ databases">
        <authorList>
            <person name="Peterson S.W."/>
        </authorList>
    </citation>
    <scope>NUCLEOTIDE SEQUENCE [LARGE SCALE GENOMIC DNA]</scope>
    <source>
        <strain evidence="3 4">ATCC 49788</strain>
    </source>
</reference>
<dbReference type="PANTHER" id="PTHR34404">
    <property type="entry name" value="REGULATORY PROTEIN, FMDB FAMILY"/>
    <property type="match status" value="1"/>
</dbReference>
<keyword evidence="4" id="KW-1185">Reference proteome</keyword>
<gene>
    <name evidence="3" type="ORF">SAMN02745130_01271</name>
</gene>
<proteinExistence type="predicted"/>
<feature type="compositionally biased region" description="Low complexity" evidence="1">
    <location>
        <begin position="71"/>
        <end position="92"/>
    </location>
</feature>
<dbReference type="STRING" id="92487.SAMN02745130_01271"/>
<accession>A0A1T4WAJ3</accession>